<keyword evidence="3" id="KW-1185">Reference proteome</keyword>
<accession>A0A261F6V5</accession>
<dbReference type="PROSITE" id="PS51343">
    <property type="entry name" value="PII_GLNB_DOM"/>
    <property type="match status" value="1"/>
</dbReference>
<dbReference type="Pfam" id="PF00543">
    <property type="entry name" value="P-II"/>
    <property type="match status" value="1"/>
</dbReference>
<dbReference type="RefSeq" id="WP_094725946.1">
    <property type="nucleotide sequence ID" value="NZ_JBHLWS010000010.1"/>
</dbReference>
<dbReference type="PRINTS" id="PR00340">
    <property type="entry name" value="PIIGLNB"/>
</dbReference>
<sequence>MKLITAILQPETMDAVIEALTTLGIHGLTISEAHGYGRQRGHTEVFRSATFTVDILPKVRFEVVSEDARVNEVVDAICAAAYSGQIGDGKVWVTPVESITRVRTRETGADAL</sequence>
<comment type="similarity">
    <text evidence="1">Belongs to the P(II) protein family.</text>
</comment>
<evidence type="ECO:0000256" key="1">
    <source>
        <dbReference type="RuleBase" id="RU003936"/>
    </source>
</evidence>
<dbReference type="PROSITE" id="PS00638">
    <property type="entry name" value="PII_GLNB_CTER"/>
    <property type="match status" value="1"/>
</dbReference>
<dbReference type="GO" id="GO:0005524">
    <property type="term" value="F:ATP binding"/>
    <property type="evidence" value="ECO:0007669"/>
    <property type="project" value="TreeGrafter"/>
</dbReference>
<dbReference type="Proteomes" id="UP000243657">
    <property type="component" value="Unassembled WGS sequence"/>
</dbReference>
<dbReference type="SUPFAM" id="SSF54913">
    <property type="entry name" value="GlnB-like"/>
    <property type="match status" value="1"/>
</dbReference>
<dbReference type="GO" id="GO:0030234">
    <property type="term" value="F:enzyme regulator activity"/>
    <property type="evidence" value="ECO:0007669"/>
    <property type="project" value="InterPro"/>
</dbReference>
<gene>
    <name evidence="2" type="ORF">ALMA_0133</name>
</gene>
<protein>
    <submittedName>
        <fullName evidence="2">Nitrogen regulatory protein P-II 1</fullName>
    </submittedName>
</protein>
<dbReference type="SMART" id="SM00938">
    <property type="entry name" value="P-II"/>
    <property type="match status" value="1"/>
</dbReference>
<dbReference type="Gene3D" id="3.30.70.120">
    <property type="match status" value="1"/>
</dbReference>
<dbReference type="PANTHER" id="PTHR30115:SF11">
    <property type="entry name" value="NITROGEN REGULATORY PROTEIN P-II HOMOLOG"/>
    <property type="match status" value="1"/>
</dbReference>
<evidence type="ECO:0000313" key="2">
    <source>
        <dbReference type="EMBL" id="OZG54808.1"/>
    </source>
</evidence>
<dbReference type="GO" id="GO:0005829">
    <property type="term" value="C:cytosol"/>
    <property type="evidence" value="ECO:0007669"/>
    <property type="project" value="TreeGrafter"/>
</dbReference>
<evidence type="ECO:0000313" key="3">
    <source>
        <dbReference type="Proteomes" id="UP000243657"/>
    </source>
</evidence>
<proteinExistence type="inferred from homology"/>
<dbReference type="InterPro" id="IPR015867">
    <property type="entry name" value="N-reg_PII/ATP_PRibTrfase_C"/>
</dbReference>
<dbReference type="PANTHER" id="PTHR30115">
    <property type="entry name" value="NITROGEN REGULATORY PROTEIN P-II"/>
    <property type="match status" value="1"/>
</dbReference>
<dbReference type="AlphaFoldDB" id="A0A261F6V5"/>
<dbReference type="InterPro" id="IPR002187">
    <property type="entry name" value="N-reg_PII"/>
</dbReference>
<name>A0A261F6V5_9BIFI</name>
<dbReference type="InterPro" id="IPR017918">
    <property type="entry name" value="N-reg_PII_CS"/>
</dbReference>
<dbReference type="GO" id="GO:0006808">
    <property type="term" value="P:regulation of nitrogen utilization"/>
    <property type="evidence" value="ECO:0007669"/>
    <property type="project" value="InterPro"/>
</dbReference>
<dbReference type="InterPro" id="IPR011322">
    <property type="entry name" value="N-reg_PII-like_a/b"/>
</dbReference>
<comment type="caution">
    <text evidence="2">The sequence shown here is derived from an EMBL/GenBank/DDBJ whole genome shotgun (WGS) entry which is preliminary data.</text>
</comment>
<reference evidence="2 3" key="1">
    <citation type="journal article" date="2017" name="BMC Genomics">
        <title>Comparative genomic and phylogenomic analyses of the Bifidobacteriaceae family.</title>
        <authorList>
            <person name="Lugli G.A."/>
            <person name="Milani C."/>
            <person name="Turroni F."/>
            <person name="Duranti S."/>
            <person name="Mancabelli L."/>
            <person name="Mangifesta M."/>
            <person name="Ferrario C."/>
            <person name="Modesto M."/>
            <person name="Mattarelli P."/>
            <person name="Jiri K."/>
            <person name="van Sinderen D."/>
            <person name="Ventura M."/>
        </authorList>
    </citation>
    <scope>NUCLEOTIDE SEQUENCE [LARGE SCALE GENOMIC DNA]</scope>
    <source>
        <strain evidence="2 3">DSM 24762</strain>
    </source>
</reference>
<organism evidence="2 3">
    <name type="scientific">Alloscardovia macacae</name>
    <dbReference type="NCBI Taxonomy" id="1160091"/>
    <lineage>
        <taxon>Bacteria</taxon>
        <taxon>Bacillati</taxon>
        <taxon>Actinomycetota</taxon>
        <taxon>Actinomycetes</taxon>
        <taxon>Bifidobacteriales</taxon>
        <taxon>Bifidobacteriaceae</taxon>
        <taxon>Alloscardovia</taxon>
    </lineage>
</organism>
<dbReference type="EMBL" id="MWWT01000001">
    <property type="protein sequence ID" value="OZG54808.1"/>
    <property type="molecule type" value="Genomic_DNA"/>
</dbReference>